<dbReference type="Pfam" id="PF01555">
    <property type="entry name" value="N6_N4_Mtase"/>
    <property type="match status" value="1"/>
</dbReference>
<proteinExistence type="predicted"/>
<protein>
    <submittedName>
        <fullName evidence="5">Site-specific DNA-methyltransferase</fullName>
    </submittedName>
</protein>
<keyword evidence="5" id="KW-0614">Plasmid</keyword>
<keyword evidence="1" id="KW-0489">Methyltransferase</keyword>
<evidence type="ECO:0000256" key="2">
    <source>
        <dbReference type="ARBA" id="ARBA00022679"/>
    </source>
</evidence>
<dbReference type="RefSeq" id="WP_219068212.1">
    <property type="nucleotide sequence ID" value="NZ_CAJUXY010000032.1"/>
</dbReference>
<accession>A0ABY4QT63</accession>
<feature type="region of interest" description="Disordered" evidence="3">
    <location>
        <begin position="122"/>
        <end position="172"/>
    </location>
</feature>
<evidence type="ECO:0000259" key="4">
    <source>
        <dbReference type="Pfam" id="PF01555"/>
    </source>
</evidence>
<dbReference type="Proteomes" id="UP001056610">
    <property type="component" value="Plasmid unnamed"/>
</dbReference>
<evidence type="ECO:0000313" key="6">
    <source>
        <dbReference type="Proteomes" id="UP001056610"/>
    </source>
</evidence>
<keyword evidence="6" id="KW-1185">Reference proteome</keyword>
<reference evidence="5" key="1">
    <citation type="submission" date="2022-05" db="EMBL/GenBank/DDBJ databases">
        <title>A methanotrophic Mycobacterium dominates a cave microbial ecosystem.</title>
        <authorList>
            <person name="Van Spanning R.J.M."/>
            <person name="Guan Q."/>
            <person name="Melkonian C."/>
            <person name="Gallant J."/>
            <person name="Polerecky L."/>
            <person name="Flot J.-F."/>
            <person name="Brandt B.W."/>
            <person name="Braster M."/>
            <person name="Iturbe Espinoza P."/>
            <person name="Aerts J."/>
            <person name="Meima-Franke M."/>
            <person name="Piersma S.R."/>
            <person name="Bunduc C."/>
            <person name="Ummels R."/>
            <person name="Pain A."/>
            <person name="Fleming E.J."/>
            <person name="van der Wel N."/>
            <person name="Gherman V.D."/>
            <person name="Sarbu S.M."/>
            <person name="Bodelier P.L.E."/>
            <person name="Bitter W."/>
        </authorList>
    </citation>
    <scope>NUCLEOTIDE SEQUENCE</scope>
    <source>
        <strain evidence="5">Sulfur Cave</strain>
        <plasmid evidence="5">unnamed</plasmid>
    </source>
</reference>
<dbReference type="InterPro" id="IPR002941">
    <property type="entry name" value="DNA_methylase_N4/N6"/>
</dbReference>
<organism evidence="5 6">
    <name type="scientific">Candidatus Mycobacterium methanotrophicum</name>
    <dbReference type="NCBI Taxonomy" id="2943498"/>
    <lineage>
        <taxon>Bacteria</taxon>
        <taxon>Bacillati</taxon>
        <taxon>Actinomycetota</taxon>
        <taxon>Actinomycetes</taxon>
        <taxon>Mycobacteriales</taxon>
        <taxon>Mycobacteriaceae</taxon>
        <taxon>Mycobacterium</taxon>
    </lineage>
</organism>
<geneLocation type="plasmid" evidence="5 6">
    <name>unnamed</name>
</geneLocation>
<evidence type="ECO:0000313" key="5">
    <source>
        <dbReference type="EMBL" id="UQX13568.1"/>
    </source>
</evidence>
<name>A0ABY4QT63_9MYCO</name>
<dbReference type="EMBL" id="CP097321">
    <property type="protein sequence ID" value="UQX13568.1"/>
    <property type="molecule type" value="Genomic_DNA"/>
</dbReference>
<sequence>MPERIPFPKSLDVAKAIDKAAGAQRDVIGRGAPVKRMIPGANQNRTGSCIKDNGREYVPTQTVPATPEAVRWQGWGTALKPSFEPIVVARKPLAGKVAENVQAHGTGALNIDGCRVPTAGEVNPSIARRKGPANRPQRRSAVDSEAAGRIESRTLQDRFSKPREGEEMGRSPINVVLDESQAADLDQQSGARAAGRTPGKRAGIGYGSGAQGTTGEFIQHDSGGASRFFPTFRYQAKADNTERPRVDNGQRPTVKPRDFTRWLVRLVTPPHGIVLNPFAGSGTAAEACIHEHMRCITIEREADYPPLIKHRLTKPMDIGFDFGEAS</sequence>
<evidence type="ECO:0000256" key="1">
    <source>
        <dbReference type="ARBA" id="ARBA00022603"/>
    </source>
</evidence>
<keyword evidence="2" id="KW-0808">Transferase</keyword>
<feature type="domain" description="DNA methylase N-4/N-6" evidence="4">
    <location>
        <begin position="232"/>
        <end position="308"/>
    </location>
</feature>
<evidence type="ECO:0000256" key="3">
    <source>
        <dbReference type="SAM" id="MobiDB-lite"/>
    </source>
</evidence>
<feature type="compositionally biased region" description="Basic residues" evidence="3">
    <location>
        <begin position="127"/>
        <end position="138"/>
    </location>
</feature>
<gene>
    <name evidence="5" type="ORF">M5I08_25590</name>
</gene>
<feature type="compositionally biased region" description="Basic and acidic residues" evidence="3">
    <location>
        <begin position="140"/>
        <end position="169"/>
    </location>
</feature>